<dbReference type="InterPro" id="IPR000719">
    <property type="entry name" value="Prot_kinase_dom"/>
</dbReference>
<evidence type="ECO:0000259" key="1">
    <source>
        <dbReference type="PROSITE" id="PS50011"/>
    </source>
</evidence>
<dbReference type="Gene3D" id="1.10.510.10">
    <property type="entry name" value="Transferase(Phosphotransferase) domain 1"/>
    <property type="match status" value="1"/>
</dbReference>
<dbReference type="PROSITE" id="PS50011">
    <property type="entry name" value="PROTEIN_KINASE_DOM"/>
    <property type="match status" value="1"/>
</dbReference>
<accession>A0A7S4CZ04</accession>
<dbReference type="InterPro" id="IPR011009">
    <property type="entry name" value="Kinase-like_dom_sf"/>
</dbReference>
<proteinExistence type="predicted"/>
<dbReference type="GO" id="GO:0005524">
    <property type="term" value="F:ATP binding"/>
    <property type="evidence" value="ECO:0007669"/>
    <property type="project" value="InterPro"/>
</dbReference>
<dbReference type="GO" id="GO:0004672">
    <property type="term" value="F:protein kinase activity"/>
    <property type="evidence" value="ECO:0007669"/>
    <property type="project" value="InterPro"/>
</dbReference>
<gene>
    <name evidence="2" type="ORF">EGYM00163_LOCUS22042</name>
</gene>
<reference evidence="2" key="1">
    <citation type="submission" date="2021-01" db="EMBL/GenBank/DDBJ databases">
        <authorList>
            <person name="Corre E."/>
            <person name="Pelletier E."/>
            <person name="Niang G."/>
            <person name="Scheremetjew M."/>
            <person name="Finn R."/>
            <person name="Kale V."/>
            <person name="Holt S."/>
            <person name="Cochrane G."/>
            <person name="Meng A."/>
            <person name="Brown T."/>
            <person name="Cohen L."/>
        </authorList>
    </citation>
    <scope>NUCLEOTIDE SEQUENCE</scope>
    <source>
        <strain evidence="2">CCMP1594</strain>
    </source>
</reference>
<feature type="domain" description="Protein kinase" evidence="1">
    <location>
        <begin position="1"/>
        <end position="120"/>
    </location>
</feature>
<evidence type="ECO:0000313" key="2">
    <source>
        <dbReference type="EMBL" id="CAE0810895.1"/>
    </source>
</evidence>
<protein>
    <recommendedName>
        <fullName evidence="1">Protein kinase domain-containing protein</fullName>
    </recommendedName>
</protein>
<organism evidence="2">
    <name type="scientific">Eutreptiella gymnastica</name>
    <dbReference type="NCBI Taxonomy" id="73025"/>
    <lineage>
        <taxon>Eukaryota</taxon>
        <taxon>Discoba</taxon>
        <taxon>Euglenozoa</taxon>
        <taxon>Euglenida</taxon>
        <taxon>Spirocuta</taxon>
        <taxon>Euglenophyceae</taxon>
        <taxon>Eutreptiales</taxon>
        <taxon>Eutreptiaceae</taxon>
        <taxon>Eutreptiella</taxon>
    </lineage>
</organism>
<dbReference type="GO" id="GO:0005737">
    <property type="term" value="C:cytoplasm"/>
    <property type="evidence" value="ECO:0007669"/>
    <property type="project" value="TreeGrafter"/>
</dbReference>
<dbReference type="EMBL" id="HBJA01062342">
    <property type="protein sequence ID" value="CAE0810895.1"/>
    <property type="molecule type" value="Transcribed_RNA"/>
</dbReference>
<dbReference type="AlphaFoldDB" id="A0A7S4CZ04"/>
<dbReference type="Pfam" id="PF00069">
    <property type="entry name" value="Pkinase"/>
    <property type="match status" value="1"/>
</dbReference>
<sequence length="120" mass="13760">MVGPQWELLQNELRIMQRASSKCGNVVRLLRSCIKDGSLCLVMKQYAMNLKELAALHPQCQVPHHRLLRIGVDVCKGMEDLHREGILVLELKPQNLLWDQHRAVIADFEISHKLDTTLGR</sequence>
<dbReference type="GO" id="GO:0007165">
    <property type="term" value="P:signal transduction"/>
    <property type="evidence" value="ECO:0007669"/>
    <property type="project" value="TreeGrafter"/>
</dbReference>
<dbReference type="InterPro" id="IPR050167">
    <property type="entry name" value="Ser_Thr_protein_kinase"/>
</dbReference>
<dbReference type="SUPFAM" id="SSF56112">
    <property type="entry name" value="Protein kinase-like (PK-like)"/>
    <property type="match status" value="1"/>
</dbReference>
<dbReference type="PANTHER" id="PTHR23257">
    <property type="entry name" value="SERINE-THREONINE PROTEIN KINASE"/>
    <property type="match status" value="1"/>
</dbReference>
<name>A0A7S4CZ04_9EUGL</name>